<proteinExistence type="predicted"/>
<evidence type="ECO:0008006" key="3">
    <source>
        <dbReference type="Google" id="ProtNLM"/>
    </source>
</evidence>
<dbReference type="RefSeq" id="WP_231489165.1">
    <property type="nucleotide sequence ID" value="NZ_BAAAZO010000002.1"/>
</dbReference>
<sequence length="92" mass="10035">MAEIFLPGDDLDAARAALDKVRENIDISGANIDFDQALGRDLARSAGSFENAWSDGRFQLVREIDGIRDKFQQVSDAFADTDAQAAESLVTE</sequence>
<accession>A0ABP6Z5G0</accession>
<comment type="caution">
    <text evidence="1">The sequence shown here is derived from an EMBL/GenBank/DDBJ whole genome shotgun (WGS) entry which is preliminary data.</text>
</comment>
<dbReference type="Proteomes" id="UP001501074">
    <property type="component" value="Unassembled WGS sequence"/>
</dbReference>
<name>A0ABP6Z5G0_9ACTN</name>
<protein>
    <recommendedName>
        <fullName evidence="3">ESAT-6-like protein</fullName>
    </recommendedName>
</protein>
<reference evidence="2" key="1">
    <citation type="journal article" date="2019" name="Int. J. Syst. Evol. Microbiol.">
        <title>The Global Catalogue of Microorganisms (GCM) 10K type strain sequencing project: providing services to taxonomists for standard genome sequencing and annotation.</title>
        <authorList>
            <consortium name="The Broad Institute Genomics Platform"/>
            <consortium name="The Broad Institute Genome Sequencing Center for Infectious Disease"/>
            <person name="Wu L."/>
            <person name="Ma J."/>
        </authorList>
    </citation>
    <scope>NUCLEOTIDE SEQUENCE [LARGE SCALE GENOMIC DNA]</scope>
    <source>
        <strain evidence="2">JCM 16902</strain>
    </source>
</reference>
<keyword evidence="2" id="KW-1185">Reference proteome</keyword>
<evidence type="ECO:0000313" key="1">
    <source>
        <dbReference type="EMBL" id="GAA3599215.1"/>
    </source>
</evidence>
<dbReference type="EMBL" id="BAAAZO010000002">
    <property type="protein sequence ID" value="GAA3599215.1"/>
    <property type="molecule type" value="Genomic_DNA"/>
</dbReference>
<gene>
    <name evidence="1" type="ORF">GCM10022223_13320</name>
</gene>
<evidence type="ECO:0000313" key="2">
    <source>
        <dbReference type="Proteomes" id="UP001501074"/>
    </source>
</evidence>
<organism evidence="1 2">
    <name type="scientific">Kineosporia mesophila</name>
    <dbReference type="NCBI Taxonomy" id="566012"/>
    <lineage>
        <taxon>Bacteria</taxon>
        <taxon>Bacillati</taxon>
        <taxon>Actinomycetota</taxon>
        <taxon>Actinomycetes</taxon>
        <taxon>Kineosporiales</taxon>
        <taxon>Kineosporiaceae</taxon>
        <taxon>Kineosporia</taxon>
    </lineage>
</organism>